<reference evidence="4" key="1">
    <citation type="submission" date="2021-01" db="EMBL/GenBank/DDBJ databases">
        <title>Adiantum capillus-veneris genome.</title>
        <authorList>
            <person name="Fang Y."/>
            <person name="Liao Q."/>
        </authorList>
    </citation>
    <scope>NUCLEOTIDE SEQUENCE</scope>
    <source>
        <strain evidence="4">H3</strain>
        <tissue evidence="4">Leaf</tissue>
    </source>
</reference>
<dbReference type="GO" id="GO:0032545">
    <property type="term" value="C:CURI complex"/>
    <property type="evidence" value="ECO:0007669"/>
    <property type="project" value="TreeGrafter"/>
</dbReference>
<gene>
    <name evidence="4" type="ORF">GOP47_0003707</name>
</gene>
<dbReference type="GO" id="GO:0000028">
    <property type="term" value="P:ribosomal small subunit assembly"/>
    <property type="evidence" value="ECO:0007669"/>
    <property type="project" value="TreeGrafter"/>
</dbReference>
<organism evidence="4 5">
    <name type="scientific">Adiantum capillus-veneris</name>
    <name type="common">Maidenhair fern</name>
    <dbReference type="NCBI Taxonomy" id="13818"/>
    <lineage>
        <taxon>Eukaryota</taxon>
        <taxon>Viridiplantae</taxon>
        <taxon>Streptophyta</taxon>
        <taxon>Embryophyta</taxon>
        <taxon>Tracheophyta</taxon>
        <taxon>Polypodiopsida</taxon>
        <taxon>Polypodiidae</taxon>
        <taxon>Polypodiales</taxon>
        <taxon>Pteridineae</taxon>
        <taxon>Pteridaceae</taxon>
        <taxon>Vittarioideae</taxon>
        <taxon>Adiantum</taxon>
    </lineage>
</organism>
<dbReference type="Proteomes" id="UP000886520">
    <property type="component" value="Chromosome 4"/>
</dbReference>
<dbReference type="PANTHER" id="PTHR13191:SF0">
    <property type="entry name" value="RIBOSOMAL RNA-PROCESSING PROTEIN 7 HOMOLOG A-RELATED"/>
    <property type="match status" value="1"/>
</dbReference>
<evidence type="ECO:0000256" key="1">
    <source>
        <dbReference type="ARBA" id="ARBA00006110"/>
    </source>
</evidence>
<evidence type="ECO:0000313" key="5">
    <source>
        <dbReference type="Proteomes" id="UP000886520"/>
    </source>
</evidence>
<feature type="compositionally biased region" description="Basic and acidic residues" evidence="2">
    <location>
        <begin position="1"/>
        <end position="18"/>
    </location>
</feature>
<dbReference type="PANTHER" id="PTHR13191">
    <property type="entry name" value="RIBOSOMAL RNA PROCESSING PROTEIN 7-RELATED"/>
    <property type="match status" value="1"/>
</dbReference>
<comment type="caution">
    <text evidence="4">The sequence shown here is derived from an EMBL/GenBank/DDBJ whole genome shotgun (WGS) entry which is preliminary data.</text>
</comment>
<dbReference type="OrthoDB" id="5390at2759"/>
<dbReference type="EMBL" id="JABFUD020000004">
    <property type="protein sequence ID" value="KAI5080524.1"/>
    <property type="molecule type" value="Genomic_DNA"/>
</dbReference>
<evidence type="ECO:0000256" key="2">
    <source>
        <dbReference type="SAM" id="MobiDB-lite"/>
    </source>
</evidence>
<sequence>MKKKSKQELHTDSKQELKKKNKREVKRPEFLRDSEPAVLAEAKDVIEIEITENDPVVGMRKWLSDYHNKRPGFHVLQQQTDNFIADFEAREEKARQEREAAAAEEGWTVVAHHKGRKKTTDPESGISVGSVAAAVVERKRKKQNNESDLNFYRFQRREARRNGIVPKTPCSNLLPRHTVTKTARGDTLSF</sequence>
<keyword evidence="5" id="KW-1185">Reference proteome</keyword>
<dbReference type="GO" id="GO:0034456">
    <property type="term" value="C:UTP-C complex"/>
    <property type="evidence" value="ECO:0007669"/>
    <property type="project" value="TreeGrafter"/>
</dbReference>
<dbReference type="AlphaFoldDB" id="A0A9D4V6M6"/>
<dbReference type="Pfam" id="PF12923">
    <property type="entry name" value="RRP7"/>
    <property type="match status" value="1"/>
</dbReference>
<feature type="domain" description="Ribosomal RNA-processing protein 7 C-terminal" evidence="3">
    <location>
        <begin position="68"/>
        <end position="163"/>
    </location>
</feature>
<dbReference type="GO" id="GO:0006364">
    <property type="term" value="P:rRNA processing"/>
    <property type="evidence" value="ECO:0007669"/>
    <property type="project" value="TreeGrafter"/>
</dbReference>
<evidence type="ECO:0000313" key="4">
    <source>
        <dbReference type="EMBL" id="KAI5080524.1"/>
    </source>
</evidence>
<name>A0A9D4V6M6_ADICA</name>
<proteinExistence type="inferred from homology"/>
<feature type="region of interest" description="Disordered" evidence="2">
    <location>
        <begin position="1"/>
        <end position="29"/>
    </location>
</feature>
<protein>
    <recommendedName>
        <fullName evidence="3">Ribosomal RNA-processing protein 7 C-terminal domain-containing protein</fullName>
    </recommendedName>
</protein>
<dbReference type="InterPro" id="IPR024326">
    <property type="entry name" value="RRP7_C"/>
</dbReference>
<dbReference type="InterPro" id="IPR040446">
    <property type="entry name" value="RRP7"/>
</dbReference>
<evidence type="ECO:0000259" key="3">
    <source>
        <dbReference type="Pfam" id="PF12923"/>
    </source>
</evidence>
<comment type="similarity">
    <text evidence="1">Belongs to the RRP7 family.</text>
</comment>
<accession>A0A9D4V6M6</accession>